<evidence type="ECO:0000313" key="2">
    <source>
        <dbReference type="EnsemblMetazoa" id="Aqu2.1.20842_001"/>
    </source>
</evidence>
<accession>A0A1X7TZI7</accession>
<dbReference type="EnsemblMetazoa" id="Aqu2.1.20842_001">
    <property type="protein sequence ID" value="Aqu2.1.20842_001"/>
    <property type="gene ID" value="Aqu2.1.20842"/>
</dbReference>
<sequence>MPSCYVTLTHTHTHTHTQTEYSEYMYTVQVVAQPTTISTSCFYHLLIEELYVFCSIWVIVKNNIIVLFYWDRVKMANAQRSPTERTPPITTECQEEKGHNDGREELVTSAYTWIKRRQQQQYLEDIKEKTVQKLLPQVTGTPTASTGTTAAATGTKSTQTETEVMKRLFNLPSFKQIPKEMRERMMEEMRGQKGSDDDDDASSGYQSVTSSLKSL</sequence>
<dbReference type="InParanoid" id="A0A1X7TZI7"/>
<evidence type="ECO:0000256" key="1">
    <source>
        <dbReference type="SAM" id="MobiDB-lite"/>
    </source>
</evidence>
<feature type="region of interest" description="Disordered" evidence="1">
    <location>
        <begin position="183"/>
        <end position="215"/>
    </location>
</feature>
<organism evidence="2">
    <name type="scientific">Amphimedon queenslandica</name>
    <name type="common">Sponge</name>
    <dbReference type="NCBI Taxonomy" id="400682"/>
    <lineage>
        <taxon>Eukaryota</taxon>
        <taxon>Metazoa</taxon>
        <taxon>Porifera</taxon>
        <taxon>Demospongiae</taxon>
        <taxon>Heteroscleromorpha</taxon>
        <taxon>Haplosclerida</taxon>
        <taxon>Niphatidae</taxon>
        <taxon>Amphimedon</taxon>
    </lineage>
</organism>
<name>A0A1X7TZI7_AMPQE</name>
<proteinExistence type="predicted"/>
<feature type="compositionally biased region" description="Polar residues" evidence="1">
    <location>
        <begin position="203"/>
        <end position="215"/>
    </location>
</feature>
<protein>
    <submittedName>
        <fullName evidence="2">Uncharacterized protein</fullName>
    </submittedName>
</protein>
<feature type="compositionally biased region" description="Basic and acidic residues" evidence="1">
    <location>
        <begin position="183"/>
        <end position="195"/>
    </location>
</feature>
<dbReference type="AlphaFoldDB" id="A0A1X7TZI7"/>
<feature type="region of interest" description="Disordered" evidence="1">
    <location>
        <begin position="81"/>
        <end position="100"/>
    </location>
</feature>
<reference evidence="2" key="1">
    <citation type="submission" date="2017-05" db="UniProtKB">
        <authorList>
            <consortium name="EnsemblMetazoa"/>
        </authorList>
    </citation>
    <scope>IDENTIFICATION</scope>
</reference>